<dbReference type="SUPFAM" id="SSF53383">
    <property type="entry name" value="PLP-dependent transferases"/>
    <property type="match status" value="1"/>
</dbReference>
<accession>A0A7W8P829</accession>
<name>A0A7W8P829_9BURK</name>
<keyword evidence="2 4" id="KW-0032">Aminotransferase</keyword>
<evidence type="ECO:0000256" key="2">
    <source>
        <dbReference type="ARBA" id="ARBA00022576"/>
    </source>
</evidence>
<comment type="cofactor">
    <cofactor evidence="1">
        <name>pyridoxal 5'-phosphate</name>
        <dbReference type="ChEBI" id="CHEBI:597326"/>
    </cofactor>
</comment>
<reference evidence="4 5" key="1">
    <citation type="submission" date="2020-08" db="EMBL/GenBank/DDBJ databases">
        <title>Genomic Encyclopedia of Type Strains, Phase IV (KMG-V): Genome sequencing to study the core and pangenomes of soil and plant-associated prokaryotes.</title>
        <authorList>
            <person name="Whitman W."/>
        </authorList>
    </citation>
    <scope>NUCLEOTIDE SEQUENCE [LARGE SCALE GENOMIC DNA]</scope>
    <source>
        <strain evidence="4 5">JPY162</strain>
    </source>
</reference>
<evidence type="ECO:0000256" key="1">
    <source>
        <dbReference type="ARBA" id="ARBA00001933"/>
    </source>
</evidence>
<dbReference type="EMBL" id="JACHDE010000049">
    <property type="protein sequence ID" value="MBB5405930.1"/>
    <property type="molecule type" value="Genomic_DNA"/>
</dbReference>
<dbReference type="GO" id="GO:0009102">
    <property type="term" value="P:biotin biosynthetic process"/>
    <property type="evidence" value="ECO:0007669"/>
    <property type="project" value="TreeGrafter"/>
</dbReference>
<protein>
    <submittedName>
        <fullName evidence="4">Adenosylmethionine-8-amino-7-oxononanoate aminotransferase</fullName>
    </submittedName>
</protein>
<dbReference type="GO" id="GO:0009448">
    <property type="term" value="P:gamma-aminobutyric acid metabolic process"/>
    <property type="evidence" value="ECO:0007669"/>
    <property type="project" value="TreeGrafter"/>
</dbReference>
<dbReference type="PANTHER" id="PTHR42684:SF3">
    <property type="entry name" value="ADENOSYLMETHIONINE-8-AMINO-7-OXONONANOATE AMINOTRANSFERASE"/>
    <property type="match status" value="1"/>
</dbReference>
<dbReference type="InterPro" id="IPR015421">
    <property type="entry name" value="PyrdxlP-dep_Trfase_major"/>
</dbReference>
<gene>
    <name evidence="4" type="ORF">HDG41_008029</name>
</gene>
<dbReference type="AlphaFoldDB" id="A0A7W8P829"/>
<dbReference type="GO" id="GO:0030170">
    <property type="term" value="F:pyridoxal phosphate binding"/>
    <property type="evidence" value="ECO:0007669"/>
    <property type="project" value="InterPro"/>
</dbReference>
<dbReference type="Proteomes" id="UP000592820">
    <property type="component" value="Unassembled WGS sequence"/>
</dbReference>
<dbReference type="InterPro" id="IPR049704">
    <property type="entry name" value="Aminotrans_3_PPA_site"/>
</dbReference>
<organism evidence="4 5">
    <name type="scientific">Paraburkholderia youngii</name>
    <dbReference type="NCBI Taxonomy" id="2782701"/>
    <lineage>
        <taxon>Bacteria</taxon>
        <taxon>Pseudomonadati</taxon>
        <taxon>Pseudomonadota</taxon>
        <taxon>Betaproteobacteria</taxon>
        <taxon>Burkholderiales</taxon>
        <taxon>Burkholderiaceae</taxon>
        <taxon>Paraburkholderia</taxon>
    </lineage>
</organism>
<dbReference type="Pfam" id="PF00202">
    <property type="entry name" value="Aminotran_3"/>
    <property type="match status" value="1"/>
</dbReference>
<dbReference type="PROSITE" id="PS00600">
    <property type="entry name" value="AA_TRANSFER_CLASS_3"/>
    <property type="match status" value="1"/>
</dbReference>
<keyword evidence="3 4" id="KW-0808">Transferase</keyword>
<dbReference type="GO" id="GO:0004015">
    <property type="term" value="F:adenosylmethionine-8-amino-7-oxononanoate transaminase activity"/>
    <property type="evidence" value="ECO:0007669"/>
    <property type="project" value="TreeGrafter"/>
</dbReference>
<dbReference type="InterPro" id="IPR015424">
    <property type="entry name" value="PyrdxlP-dep_Trfase"/>
</dbReference>
<evidence type="ECO:0000313" key="4">
    <source>
        <dbReference type="EMBL" id="MBB5405930.1"/>
    </source>
</evidence>
<dbReference type="PANTHER" id="PTHR42684">
    <property type="entry name" value="ADENOSYLMETHIONINE-8-AMINO-7-OXONONANOATE AMINOTRANSFERASE"/>
    <property type="match status" value="1"/>
</dbReference>
<dbReference type="Gene3D" id="3.40.640.10">
    <property type="entry name" value="Type I PLP-dependent aspartate aminotransferase-like (Major domain)"/>
    <property type="match status" value="1"/>
</dbReference>
<proteinExistence type="predicted"/>
<comment type="caution">
    <text evidence="4">The sequence shown here is derived from an EMBL/GenBank/DDBJ whole genome shotgun (WGS) entry which is preliminary data.</text>
</comment>
<evidence type="ECO:0000256" key="3">
    <source>
        <dbReference type="ARBA" id="ARBA00022679"/>
    </source>
</evidence>
<evidence type="ECO:0000313" key="5">
    <source>
        <dbReference type="Proteomes" id="UP000592820"/>
    </source>
</evidence>
<sequence length="126" mass="13497">MLRRHDILLVADEVVCGFGRLGARTGCERFGIALDLATFAKGLTSAYAPLSAVAVSEGFWDVLMSGSREHGMMGHGWTCSGHPLGARWPGWRISTSWSASGRSRTLTVSEAICSGACARALAIIWR</sequence>
<dbReference type="InterPro" id="IPR005814">
    <property type="entry name" value="Aminotrans_3"/>
</dbReference>